<evidence type="ECO:0000259" key="6">
    <source>
        <dbReference type="Pfam" id="PF00905"/>
    </source>
</evidence>
<dbReference type="InterPro" id="IPR005311">
    <property type="entry name" value="PBP_dimer"/>
</dbReference>
<dbReference type="SUPFAM" id="SSF56519">
    <property type="entry name" value="Penicillin binding protein dimerisation domain"/>
    <property type="match status" value="1"/>
</dbReference>
<dbReference type="Gene3D" id="3.40.710.10">
    <property type="entry name" value="DD-peptidase/beta-lactamase superfamily"/>
    <property type="match status" value="1"/>
</dbReference>
<dbReference type="InterPro" id="IPR012338">
    <property type="entry name" value="Beta-lactam/transpept-like"/>
</dbReference>
<dbReference type="Gene3D" id="3.30.450.330">
    <property type="match status" value="1"/>
</dbReference>
<comment type="caution">
    <text evidence="8">The sequence shown here is derived from an EMBL/GenBank/DDBJ whole genome shotgun (WGS) entry which is preliminary data.</text>
</comment>
<dbReference type="Gene3D" id="3.90.1310.10">
    <property type="entry name" value="Penicillin-binding protein 2a (Domain 2)"/>
    <property type="match status" value="1"/>
</dbReference>
<dbReference type="PANTHER" id="PTHR30627">
    <property type="entry name" value="PEPTIDOGLYCAN D,D-TRANSPEPTIDASE"/>
    <property type="match status" value="1"/>
</dbReference>
<evidence type="ECO:0000256" key="4">
    <source>
        <dbReference type="SAM" id="MobiDB-lite"/>
    </source>
</evidence>
<gene>
    <name evidence="8" type="ORF">OOJ09_27305</name>
</gene>
<evidence type="ECO:0000256" key="2">
    <source>
        <dbReference type="ARBA" id="ARBA00022645"/>
    </source>
</evidence>
<dbReference type="Proteomes" id="UP001152178">
    <property type="component" value="Unassembled WGS sequence"/>
</dbReference>
<dbReference type="InterPro" id="IPR036138">
    <property type="entry name" value="PBP_dimer_sf"/>
</dbReference>
<keyword evidence="2" id="KW-0645">Protease</keyword>
<evidence type="ECO:0000256" key="5">
    <source>
        <dbReference type="SAM" id="Phobius"/>
    </source>
</evidence>
<name>A0ABT4R2W8_9HYPH</name>
<reference evidence="8" key="1">
    <citation type="submission" date="2022-11" db="EMBL/GenBank/DDBJ databases">
        <authorList>
            <person name="Coimbra C."/>
        </authorList>
    </citation>
    <scope>NUCLEOTIDE SEQUENCE</scope>
    <source>
        <strain evidence="8">Jales19</strain>
    </source>
</reference>
<dbReference type="InterPro" id="IPR001460">
    <property type="entry name" value="PCN-bd_Tpept"/>
</dbReference>
<feature type="transmembrane region" description="Helical" evidence="5">
    <location>
        <begin position="20"/>
        <end position="39"/>
    </location>
</feature>
<sequence>MDDSSSQTNPLSTNYRVRIYMVMALFSAFFAAIGVRLVILGNMERPDKAYAAVPPSVARPDIVDRNNVTLAMDVASRSVYAEPRRIIDVDEAAEGLTSVFPDLDMIDIHKRLASNSGFTWIKRGITPAEKDRLWALGIPGVGIRDETRRLYPNGPAAAHVLGSVNIDNAGIAGIERWIDEQGLQDLRSAGLNLNRRNLEPIVLSLDLRVQYALSDELRKAVTRFEAIAGAGLVMDVTNGEVLALVSLPDFDPNIPADALKPDRINRVSVGTYEMGSTFKAMTTAMALDSGVFNIHSVLDASQPLRFGRFSINDYRGQGRPLFVPEAFIYSSNIAMARMAMGVGVEKHKAFLRRLGQFDRLVTELPENAQPLIPPNWSEISTATIAFGHGMAVTPLQASMAISAIVNGGRLIRPTFIEGTPVEKRILATDVVTPQTGEAVRFLMRLNAEVGSAKKADVAGYFIGGKTGTSEKVVNGAYSGDRVLTAFMGIVPADKPRYLFLTILDEPKGLPETSGFRTSGWNAVPVTGTIMARVLPFLPIAPQKERPANPFPTMVRIAAWGSERFQPLPPEPTLPALQTVAAPSKAAAE</sequence>
<evidence type="ECO:0000259" key="7">
    <source>
        <dbReference type="Pfam" id="PF03717"/>
    </source>
</evidence>
<dbReference type="PANTHER" id="PTHR30627:SF1">
    <property type="entry name" value="PEPTIDOGLYCAN D,D-TRANSPEPTIDASE FTSI"/>
    <property type="match status" value="1"/>
</dbReference>
<proteinExistence type="predicted"/>
<dbReference type="Pfam" id="PF00905">
    <property type="entry name" value="Transpeptidase"/>
    <property type="match status" value="1"/>
</dbReference>
<keyword evidence="2" id="KW-0378">Hydrolase</keyword>
<keyword evidence="9" id="KW-1185">Reference proteome</keyword>
<keyword evidence="2" id="KW-0121">Carboxypeptidase</keyword>
<feature type="domain" description="Penicillin-binding protein dimerisation" evidence="7">
    <location>
        <begin position="57"/>
        <end position="165"/>
    </location>
</feature>
<dbReference type="RefSeq" id="WP_269908168.1">
    <property type="nucleotide sequence ID" value="NZ_JAPFQA010000019.1"/>
</dbReference>
<dbReference type="SUPFAM" id="SSF56601">
    <property type="entry name" value="beta-lactamase/transpeptidase-like"/>
    <property type="match status" value="1"/>
</dbReference>
<dbReference type="EMBL" id="JAPFQA010000019">
    <property type="protein sequence ID" value="MCZ8547903.1"/>
    <property type="molecule type" value="Genomic_DNA"/>
</dbReference>
<dbReference type="InterPro" id="IPR050515">
    <property type="entry name" value="Beta-lactam/transpept"/>
</dbReference>
<feature type="region of interest" description="Disordered" evidence="4">
    <location>
        <begin position="565"/>
        <end position="588"/>
    </location>
</feature>
<feature type="domain" description="Penicillin-binding protein transpeptidase" evidence="6">
    <location>
        <begin position="230"/>
        <end position="511"/>
    </location>
</feature>
<evidence type="ECO:0000256" key="1">
    <source>
        <dbReference type="ARBA" id="ARBA00004370"/>
    </source>
</evidence>
<comment type="subcellular location">
    <subcellularLocation>
        <location evidence="1">Membrane</location>
    </subcellularLocation>
</comment>
<keyword evidence="3 5" id="KW-0472">Membrane</keyword>
<organism evidence="8 9">
    <name type="scientific">Mesorhizobium qingshengii</name>
    <dbReference type="NCBI Taxonomy" id="1165689"/>
    <lineage>
        <taxon>Bacteria</taxon>
        <taxon>Pseudomonadati</taxon>
        <taxon>Pseudomonadota</taxon>
        <taxon>Alphaproteobacteria</taxon>
        <taxon>Hyphomicrobiales</taxon>
        <taxon>Phyllobacteriaceae</taxon>
        <taxon>Mesorhizobium</taxon>
    </lineage>
</organism>
<dbReference type="Pfam" id="PF03717">
    <property type="entry name" value="PBP_dimer"/>
    <property type="match status" value="1"/>
</dbReference>
<evidence type="ECO:0000313" key="9">
    <source>
        <dbReference type="Proteomes" id="UP001152178"/>
    </source>
</evidence>
<evidence type="ECO:0000256" key="3">
    <source>
        <dbReference type="ARBA" id="ARBA00023136"/>
    </source>
</evidence>
<protein>
    <submittedName>
        <fullName evidence="8">Penicillin-binding protein 2</fullName>
    </submittedName>
</protein>
<evidence type="ECO:0000313" key="8">
    <source>
        <dbReference type="EMBL" id="MCZ8547903.1"/>
    </source>
</evidence>
<keyword evidence="5" id="KW-1133">Transmembrane helix</keyword>
<accession>A0ABT4R2W8</accession>
<keyword evidence="5" id="KW-0812">Transmembrane</keyword>